<evidence type="ECO:0000313" key="3">
    <source>
        <dbReference type="Proteomes" id="UP001549076"/>
    </source>
</evidence>
<dbReference type="PANTHER" id="PTHR42754:SF1">
    <property type="entry name" value="LIPOPROTEIN"/>
    <property type="match status" value="1"/>
</dbReference>
<feature type="signal peptide" evidence="1">
    <location>
        <begin position="1"/>
        <end position="23"/>
    </location>
</feature>
<dbReference type="PANTHER" id="PTHR42754">
    <property type="entry name" value="ENDOGLUCANASE"/>
    <property type="match status" value="1"/>
</dbReference>
<evidence type="ECO:0000313" key="2">
    <source>
        <dbReference type="EMBL" id="MET3791050.1"/>
    </source>
</evidence>
<feature type="chain" id="PRO_5046868695" evidence="1">
    <location>
        <begin position="24"/>
        <end position="161"/>
    </location>
</feature>
<sequence>MTLKLPSIALLGAWAMTTGIAFADDEVHDPTPGVHAFAPHVWEWHFRPDGNTGIDKVVALANSDIALVGITRDSETYADAWIARLTPEGETVWQKTLSSPGWQDFWDVAEDDLGNLYAAGSARHGEKGEDGWLVKFDAGGKELWQKFYGGAGDDALSAERE</sequence>
<protein>
    <submittedName>
        <fullName evidence="2">Uncharacterized protein</fullName>
    </submittedName>
</protein>
<name>A0ABV2MW62_9HYPH</name>
<accession>A0ABV2MW62</accession>
<organism evidence="2 3">
    <name type="scientific">Aquamicrobium terrae</name>
    <dbReference type="NCBI Taxonomy" id="1324945"/>
    <lineage>
        <taxon>Bacteria</taxon>
        <taxon>Pseudomonadati</taxon>
        <taxon>Pseudomonadota</taxon>
        <taxon>Alphaproteobacteria</taxon>
        <taxon>Hyphomicrobiales</taxon>
        <taxon>Phyllobacteriaceae</taxon>
        <taxon>Aquamicrobium</taxon>
    </lineage>
</organism>
<dbReference type="RefSeq" id="WP_354193314.1">
    <property type="nucleotide sequence ID" value="NZ_JBEPML010000003.1"/>
</dbReference>
<dbReference type="Proteomes" id="UP001549076">
    <property type="component" value="Unassembled WGS sequence"/>
</dbReference>
<dbReference type="SUPFAM" id="SSF101898">
    <property type="entry name" value="NHL repeat"/>
    <property type="match status" value="1"/>
</dbReference>
<keyword evidence="3" id="KW-1185">Reference proteome</keyword>
<dbReference type="EMBL" id="JBEPML010000003">
    <property type="protein sequence ID" value="MET3791050.1"/>
    <property type="molecule type" value="Genomic_DNA"/>
</dbReference>
<comment type="caution">
    <text evidence="2">The sequence shown here is derived from an EMBL/GenBank/DDBJ whole genome shotgun (WGS) entry which is preliminary data.</text>
</comment>
<reference evidence="2 3" key="1">
    <citation type="submission" date="2024-06" db="EMBL/GenBank/DDBJ databases">
        <title>Genomic Encyclopedia of Type Strains, Phase IV (KMG-IV): sequencing the most valuable type-strain genomes for metagenomic binning, comparative biology and taxonomic classification.</title>
        <authorList>
            <person name="Goeker M."/>
        </authorList>
    </citation>
    <scope>NUCLEOTIDE SEQUENCE [LARGE SCALE GENOMIC DNA]</scope>
    <source>
        <strain evidence="2 3">DSM 27865</strain>
    </source>
</reference>
<proteinExistence type="predicted"/>
<evidence type="ECO:0000256" key="1">
    <source>
        <dbReference type="SAM" id="SignalP"/>
    </source>
</evidence>
<gene>
    <name evidence="2" type="ORF">ABID37_001253</name>
</gene>
<keyword evidence="1" id="KW-0732">Signal</keyword>